<sequence length="109" mass="12385">MDFLTESRVRDANVESGTHEERPYESRARNANDGSGTHKGRPYESPCDRDWHGRGAPCGVPVFYCRRPSGALVQRTSYRRETRCQFMSSTFSGFPPLTDAVKSQSSYRM</sequence>
<dbReference type="AlphaFoldDB" id="A0A1U7CUG0"/>
<evidence type="ECO:0000313" key="3">
    <source>
        <dbReference type="Proteomes" id="UP000186309"/>
    </source>
</evidence>
<keyword evidence="3" id="KW-1185">Reference proteome</keyword>
<dbReference type="EMBL" id="CP019082">
    <property type="protein sequence ID" value="APW62590.1"/>
    <property type="molecule type" value="Genomic_DNA"/>
</dbReference>
<name>A0A1U7CUG0_9BACT</name>
<dbReference type="KEGG" id="pbor:BSF38_04138"/>
<gene>
    <name evidence="2" type="ORF">BSF38_04138</name>
</gene>
<organism evidence="2 3">
    <name type="scientific">Paludisphaera borealis</name>
    <dbReference type="NCBI Taxonomy" id="1387353"/>
    <lineage>
        <taxon>Bacteria</taxon>
        <taxon>Pseudomonadati</taxon>
        <taxon>Planctomycetota</taxon>
        <taxon>Planctomycetia</taxon>
        <taxon>Isosphaerales</taxon>
        <taxon>Isosphaeraceae</taxon>
        <taxon>Paludisphaera</taxon>
    </lineage>
</organism>
<feature type="region of interest" description="Disordered" evidence="1">
    <location>
        <begin position="1"/>
        <end position="50"/>
    </location>
</feature>
<dbReference type="STRING" id="1387353.BSF38_04138"/>
<proteinExistence type="predicted"/>
<feature type="compositionally biased region" description="Basic and acidic residues" evidence="1">
    <location>
        <begin position="1"/>
        <end position="30"/>
    </location>
</feature>
<dbReference type="Proteomes" id="UP000186309">
    <property type="component" value="Chromosome"/>
</dbReference>
<accession>A0A1U7CUG0</accession>
<evidence type="ECO:0000256" key="1">
    <source>
        <dbReference type="SAM" id="MobiDB-lite"/>
    </source>
</evidence>
<reference evidence="3" key="1">
    <citation type="submission" date="2016-12" db="EMBL/GenBank/DDBJ databases">
        <title>Comparative genomics of four Isosphaeraceae planctomycetes: a common pool of plasmids and glycoside hydrolase genes.</title>
        <authorList>
            <person name="Ivanova A."/>
        </authorList>
    </citation>
    <scope>NUCLEOTIDE SEQUENCE [LARGE SCALE GENOMIC DNA]</scope>
    <source>
        <strain evidence="3">PX4</strain>
    </source>
</reference>
<protein>
    <submittedName>
        <fullName evidence="2">Uncharacterized protein</fullName>
    </submittedName>
</protein>
<evidence type="ECO:0000313" key="2">
    <source>
        <dbReference type="EMBL" id="APW62590.1"/>
    </source>
</evidence>